<dbReference type="Proteomes" id="UP000644610">
    <property type="component" value="Unassembled WGS sequence"/>
</dbReference>
<organism evidence="4 5">
    <name type="scientific">Planotetraspora silvatica</name>
    <dbReference type="NCBI Taxonomy" id="234614"/>
    <lineage>
        <taxon>Bacteria</taxon>
        <taxon>Bacillati</taxon>
        <taxon>Actinomycetota</taxon>
        <taxon>Actinomycetes</taxon>
        <taxon>Streptosporangiales</taxon>
        <taxon>Streptosporangiaceae</taxon>
        <taxon>Planotetraspora</taxon>
    </lineage>
</organism>
<dbReference type="RefSeq" id="WP_239095191.1">
    <property type="nucleotide sequence ID" value="NZ_BAAAKY010000051.1"/>
</dbReference>
<reference evidence="4" key="1">
    <citation type="submission" date="2021-01" db="EMBL/GenBank/DDBJ databases">
        <title>Whole genome shotgun sequence of Planotetraspora silvatica NBRC 100141.</title>
        <authorList>
            <person name="Komaki H."/>
            <person name="Tamura T."/>
        </authorList>
    </citation>
    <scope>NUCLEOTIDE SEQUENCE</scope>
    <source>
        <strain evidence="4">NBRC 100141</strain>
    </source>
</reference>
<sequence>MAIRVRDVMGKVAIAARMDASFADLIDIMQRFNVGAVTVIDSDRRPVGVVSEDDMLLKATTAIGKRVIEGPRKRAEHRKAEGMTAREIMTTPAITVTGETPVSDAARLMHQKRIKQLPVIDATTGRIAGTVHQGDLLKVFNRPAADITSEIEGIAGRLRIDLSELRVTVEAGVVSLKGWIPKHSQLRPLLDAVRAVDGVVEVKADLAFLFDDLLVPPPLL</sequence>
<dbReference type="InterPro" id="IPR007055">
    <property type="entry name" value="BON_dom"/>
</dbReference>
<keyword evidence="5" id="KW-1185">Reference proteome</keyword>
<evidence type="ECO:0000256" key="2">
    <source>
        <dbReference type="PROSITE-ProRule" id="PRU00703"/>
    </source>
</evidence>
<evidence type="ECO:0000313" key="5">
    <source>
        <dbReference type="Proteomes" id="UP000644610"/>
    </source>
</evidence>
<dbReference type="InterPro" id="IPR046342">
    <property type="entry name" value="CBS_dom_sf"/>
</dbReference>
<dbReference type="PIRSF" id="PIRSF036990">
    <property type="entry name" value="UCP036990_CBS_BON"/>
    <property type="match status" value="1"/>
</dbReference>
<dbReference type="PANTHER" id="PTHR43080:SF29">
    <property type="entry name" value="OS02G0818000 PROTEIN"/>
    <property type="match status" value="1"/>
</dbReference>
<accession>A0A8J3UPQ0</accession>
<dbReference type="EMBL" id="BOOQ01000038">
    <property type="protein sequence ID" value="GII49073.1"/>
    <property type="molecule type" value="Genomic_DNA"/>
</dbReference>
<feature type="domain" description="CBS" evidence="3">
    <location>
        <begin position="89"/>
        <end position="147"/>
    </location>
</feature>
<keyword evidence="1 2" id="KW-0129">CBS domain</keyword>
<name>A0A8J3UPQ0_9ACTN</name>
<proteinExistence type="predicted"/>
<dbReference type="PANTHER" id="PTHR43080">
    <property type="entry name" value="CBS DOMAIN-CONTAINING PROTEIN CBSX3, MITOCHONDRIAL"/>
    <property type="match status" value="1"/>
</dbReference>
<dbReference type="InterPro" id="IPR017080">
    <property type="entry name" value="UCP036990_CBS_BON"/>
</dbReference>
<evidence type="ECO:0000259" key="3">
    <source>
        <dbReference type="PROSITE" id="PS51371"/>
    </source>
</evidence>
<dbReference type="SUPFAM" id="SSF54631">
    <property type="entry name" value="CBS-domain pair"/>
    <property type="match status" value="1"/>
</dbReference>
<dbReference type="AlphaFoldDB" id="A0A8J3UPQ0"/>
<feature type="domain" description="CBS" evidence="3">
    <location>
        <begin position="9"/>
        <end position="66"/>
    </location>
</feature>
<dbReference type="SMART" id="SM00116">
    <property type="entry name" value="CBS"/>
    <property type="match status" value="2"/>
</dbReference>
<dbReference type="InterPro" id="IPR051257">
    <property type="entry name" value="Diverse_CBS-Domain"/>
</dbReference>
<dbReference type="Pfam" id="PF00571">
    <property type="entry name" value="CBS"/>
    <property type="match status" value="2"/>
</dbReference>
<comment type="caution">
    <text evidence="4">The sequence shown here is derived from an EMBL/GenBank/DDBJ whole genome shotgun (WGS) entry which is preliminary data.</text>
</comment>
<evidence type="ECO:0000256" key="1">
    <source>
        <dbReference type="ARBA" id="ARBA00023122"/>
    </source>
</evidence>
<evidence type="ECO:0000313" key="4">
    <source>
        <dbReference type="EMBL" id="GII49073.1"/>
    </source>
</evidence>
<dbReference type="Pfam" id="PF04972">
    <property type="entry name" value="BON"/>
    <property type="match status" value="1"/>
</dbReference>
<dbReference type="Gene3D" id="3.10.580.10">
    <property type="entry name" value="CBS-domain"/>
    <property type="match status" value="1"/>
</dbReference>
<dbReference type="Gene3D" id="3.30.1340.30">
    <property type="match status" value="1"/>
</dbReference>
<dbReference type="InterPro" id="IPR000644">
    <property type="entry name" value="CBS_dom"/>
</dbReference>
<dbReference type="PROSITE" id="PS51371">
    <property type="entry name" value="CBS"/>
    <property type="match status" value="2"/>
</dbReference>
<protein>
    <recommendedName>
        <fullName evidence="3">CBS domain-containing protein</fullName>
    </recommendedName>
</protein>
<gene>
    <name evidence="4" type="ORF">Psi02_54970</name>
</gene>